<evidence type="ECO:0000256" key="5">
    <source>
        <dbReference type="ARBA" id="ARBA00022670"/>
    </source>
</evidence>
<dbReference type="PRINTS" id="PR00723">
    <property type="entry name" value="SUBTILISIN"/>
</dbReference>
<evidence type="ECO:0000256" key="6">
    <source>
        <dbReference type="ARBA" id="ARBA00022801"/>
    </source>
</evidence>
<accession>A0A9P1NGL4</accession>
<dbReference type="Gene3D" id="3.40.50.200">
    <property type="entry name" value="Peptidase S8/S53 domain"/>
    <property type="match status" value="1"/>
</dbReference>
<dbReference type="AlphaFoldDB" id="A0A9P1NGL4"/>
<dbReference type="GO" id="GO:0005576">
    <property type="term" value="C:extracellular region"/>
    <property type="evidence" value="ECO:0007669"/>
    <property type="project" value="UniProtKB-SubCell"/>
</dbReference>
<dbReference type="InterPro" id="IPR022398">
    <property type="entry name" value="Peptidase_S8_His-AS"/>
</dbReference>
<dbReference type="InterPro" id="IPR036852">
    <property type="entry name" value="Peptidase_S8/S53_dom_sf"/>
</dbReference>
<sequence length="460" mass="50914">MKDLRRISIVFLFVIVSSLQPVSSRAEESNYDESIIINLDSKISESTINKVQEKYSNIETNYIKELDLLVINNIKPSQFSAIKDIAKEKLDANEIIEDKEISLPDKSKHIPAKVAPSSQFTEGNDTLYDSWLWNIKQVTNDYRSYHINKGSHNTKVGIIDSGIDFNHPDLKKNIVDTGESFVPVEDNTQDFYGHGTSVAGIIAANGDVKGVGPNLGLVPYKVFDKNGKSKRSWVISAIVKATEDDMDVINLSLSTFLSKKDKDDRETIKLFEKAFKFARKHNTLIVAAAGNHGYDISNSKKLAEQLGKPKDNILHLPGGDNDVITVSATTAQNTKASYSNYGKNISIAAPGGDLDTNKIDLYSLVWTTSPVNIPQTPLSKSLGFQKGYEPTLGTSVAAPIVTATAALLKTEYYEKYGEEMPNRKVEENLYQNTDHVENLDKNEVGSGIVNAYESLLNIER</sequence>
<comment type="similarity">
    <text evidence="3 9 10">Belongs to the peptidase S8 family.</text>
</comment>
<dbReference type="InterPro" id="IPR015500">
    <property type="entry name" value="Peptidase_S8_subtilisin-rel"/>
</dbReference>
<evidence type="ECO:0000256" key="3">
    <source>
        <dbReference type="ARBA" id="ARBA00011073"/>
    </source>
</evidence>
<dbReference type="InterPro" id="IPR023827">
    <property type="entry name" value="Peptidase_S8_Asp-AS"/>
</dbReference>
<dbReference type="PROSITE" id="PS00136">
    <property type="entry name" value="SUBTILASE_ASP"/>
    <property type="match status" value="1"/>
</dbReference>
<protein>
    <submittedName>
        <fullName evidence="12">Subtilisin-type proteinase</fullName>
        <ecNumber evidence="12">3.4.21.-</ecNumber>
    </submittedName>
</protein>
<evidence type="ECO:0000256" key="10">
    <source>
        <dbReference type="RuleBase" id="RU003355"/>
    </source>
</evidence>
<dbReference type="PROSITE" id="PS51892">
    <property type="entry name" value="SUBTILASE"/>
    <property type="match status" value="1"/>
</dbReference>
<dbReference type="PROSITE" id="PS00138">
    <property type="entry name" value="SUBTILASE_SER"/>
    <property type="match status" value="1"/>
</dbReference>
<keyword evidence="5 9" id="KW-0645">Protease</keyword>
<keyword evidence="4" id="KW-0964">Secreted</keyword>
<evidence type="ECO:0000256" key="2">
    <source>
        <dbReference type="ARBA" id="ARBA00004613"/>
    </source>
</evidence>
<dbReference type="EC" id="3.4.21.-" evidence="12"/>
<dbReference type="PROSITE" id="PS00137">
    <property type="entry name" value="SUBTILASE_HIS"/>
    <property type="match status" value="1"/>
</dbReference>
<dbReference type="GO" id="GO:0006508">
    <property type="term" value="P:proteolysis"/>
    <property type="evidence" value="ECO:0007669"/>
    <property type="project" value="UniProtKB-KW"/>
</dbReference>
<comment type="subcellular location">
    <subcellularLocation>
        <location evidence="2">Secreted</location>
    </subcellularLocation>
</comment>
<keyword evidence="8" id="KW-0106">Calcium</keyword>
<keyword evidence="13" id="KW-1185">Reference proteome</keyword>
<dbReference type="Pfam" id="PF00082">
    <property type="entry name" value="Peptidase_S8"/>
    <property type="match status" value="1"/>
</dbReference>
<dbReference type="PANTHER" id="PTHR43806">
    <property type="entry name" value="PEPTIDASE S8"/>
    <property type="match status" value="1"/>
</dbReference>
<comment type="cofactor">
    <cofactor evidence="1">
        <name>Ca(2+)</name>
        <dbReference type="ChEBI" id="CHEBI:29108"/>
    </cofactor>
</comment>
<evidence type="ECO:0000256" key="8">
    <source>
        <dbReference type="ARBA" id="ARBA00022837"/>
    </source>
</evidence>
<dbReference type="RefSeq" id="WP_013351403.1">
    <property type="nucleotide sequence ID" value="NC_014551.1"/>
</dbReference>
<evidence type="ECO:0000313" key="13">
    <source>
        <dbReference type="Proteomes" id="UP000006562"/>
    </source>
</evidence>
<dbReference type="PANTHER" id="PTHR43806:SF11">
    <property type="entry name" value="CEREVISIN-RELATED"/>
    <property type="match status" value="1"/>
</dbReference>
<feature type="active site" description="Charge relay system" evidence="9">
    <location>
        <position position="395"/>
    </location>
</feature>
<dbReference type="GO" id="GO:0004252">
    <property type="term" value="F:serine-type endopeptidase activity"/>
    <property type="evidence" value="ECO:0007669"/>
    <property type="project" value="UniProtKB-UniRule"/>
</dbReference>
<feature type="domain" description="Peptidase S8/S53" evidence="11">
    <location>
        <begin position="152"/>
        <end position="447"/>
    </location>
</feature>
<dbReference type="InterPro" id="IPR050131">
    <property type="entry name" value="Peptidase_S8_subtilisin-like"/>
</dbReference>
<keyword evidence="6 9" id="KW-0378">Hydrolase</keyword>
<keyword evidence="7 9" id="KW-0720">Serine protease</keyword>
<evidence type="ECO:0000256" key="7">
    <source>
        <dbReference type="ARBA" id="ARBA00022825"/>
    </source>
</evidence>
<evidence type="ECO:0000256" key="4">
    <source>
        <dbReference type="ARBA" id="ARBA00022525"/>
    </source>
</evidence>
<proteinExistence type="inferred from homology"/>
<evidence type="ECO:0000259" key="11">
    <source>
        <dbReference type="Pfam" id="PF00082"/>
    </source>
</evidence>
<dbReference type="InterPro" id="IPR000209">
    <property type="entry name" value="Peptidase_S8/S53_dom"/>
</dbReference>
<reference evidence="12 13" key="1">
    <citation type="journal article" date="2011" name="Int. J. Syst. Evol. Microbiol.">
        <title>Relationship of Bacillus amyloliquefaciens clades associated with strains DSM 7T and FZB42T: a proposal for Bacillus amyloliquefaciens subsp. amyloliquefaciens subsp. nov. and Bacillus amyloliquefaciens subsp. plantarum subsp. nov. based on complete genome sequence comparisons.</title>
        <authorList>
            <person name="Borriss R."/>
            <person name="Chen X.H."/>
            <person name="Rueckert C."/>
            <person name="Blom J."/>
            <person name="Becker A."/>
            <person name="Baumgarth B."/>
            <person name="Fan B."/>
            <person name="Pukall R."/>
            <person name="Schumann P."/>
            <person name="Sproer C."/>
            <person name="Junge H."/>
            <person name="Vater J."/>
            <person name="Puhler A."/>
            <person name="Klenk H.P."/>
        </authorList>
    </citation>
    <scope>NUCLEOTIDE SEQUENCE [LARGE SCALE GENOMIC DNA]</scope>
    <source>
        <strain evidence="13">DSM 7</strain>
    </source>
</reference>
<dbReference type="EMBL" id="FN597644">
    <property type="protein sequence ID" value="CBI41902.1"/>
    <property type="molecule type" value="Genomic_DNA"/>
</dbReference>
<dbReference type="SUPFAM" id="SSF52743">
    <property type="entry name" value="Subtilisin-like"/>
    <property type="match status" value="1"/>
</dbReference>
<feature type="active site" description="Charge relay system" evidence="9">
    <location>
        <position position="194"/>
    </location>
</feature>
<evidence type="ECO:0000256" key="9">
    <source>
        <dbReference type="PROSITE-ProRule" id="PRU01240"/>
    </source>
</evidence>
<name>A0A9P1NGL4_BACAS</name>
<dbReference type="Proteomes" id="UP000006562">
    <property type="component" value="Chromosome"/>
</dbReference>
<evidence type="ECO:0000313" key="12">
    <source>
        <dbReference type="EMBL" id="CBI41902.1"/>
    </source>
</evidence>
<dbReference type="KEGG" id="bao:BAMF_0776"/>
<feature type="active site" description="Charge relay system" evidence="9">
    <location>
        <position position="160"/>
    </location>
</feature>
<reference evidence="13" key="2">
    <citation type="journal article" date="2011" name="J. Biotechnol.">
        <title>Genome sequence of B. amyloliquefaciens type strain DSM7(T) reveals differences to plant-associated B. amyloliquefaciens FZB42.</title>
        <authorList>
            <person name="Ruckert C."/>
            <person name="Blom J."/>
            <person name="Chen X."/>
            <person name="Reva O."/>
            <person name="Borriss R."/>
        </authorList>
    </citation>
    <scope>NUCLEOTIDE SEQUENCE [LARGE SCALE GENOMIC DNA]</scope>
    <source>
        <strain evidence="13">DSM 7</strain>
    </source>
</reference>
<dbReference type="InterPro" id="IPR023828">
    <property type="entry name" value="Peptidase_S8_Ser-AS"/>
</dbReference>
<evidence type="ECO:0000256" key="1">
    <source>
        <dbReference type="ARBA" id="ARBA00001913"/>
    </source>
</evidence>
<gene>
    <name evidence="12" type="primary">bsaP</name>
    <name evidence="12" type="ordered locus">BAMF_0776</name>
</gene>
<organism evidence="12 13">
    <name type="scientific">Bacillus amyloliquefaciens (strain ATCC 23350 / DSM 7 / BCRC 11601 / CCUG 28519 / NBRC 15535 / NRRL B-14393 / F)</name>
    <dbReference type="NCBI Taxonomy" id="692420"/>
    <lineage>
        <taxon>Bacteria</taxon>
        <taxon>Bacillati</taxon>
        <taxon>Bacillota</taxon>
        <taxon>Bacilli</taxon>
        <taxon>Bacillales</taxon>
        <taxon>Bacillaceae</taxon>
        <taxon>Bacillus</taxon>
        <taxon>Bacillus amyloliquefaciens group</taxon>
    </lineage>
</organism>